<keyword evidence="1" id="KW-0238">DNA-binding</keyword>
<comment type="caution">
    <text evidence="1">The sequence shown here is derived from an EMBL/GenBank/DDBJ whole genome shotgun (WGS) entry which is preliminary data.</text>
</comment>
<accession>A0AAE5AG10</accession>
<protein>
    <submittedName>
        <fullName evidence="1">DNA-binding protein</fullName>
    </submittedName>
</protein>
<evidence type="ECO:0000313" key="2">
    <source>
        <dbReference type="Proteomes" id="UP001186041"/>
    </source>
</evidence>
<proteinExistence type="predicted"/>
<dbReference type="AlphaFoldDB" id="A0AAE5AG10"/>
<dbReference type="Proteomes" id="UP001186041">
    <property type="component" value="Unassembled WGS sequence"/>
</dbReference>
<reference evidence="1" key="1">
    <citation type="submission" date="2023-10" db="EMBL/GenBank/DDBJ databases">
        <title>Mycolicibacterium fortuitum clinical isolates causing pulmonary infections in humans.</title>
        <authorList>
            <person name="Mejia-Ponce P.M."/>
            <person name="Zenteno-Cuevas R."/>
            <person name="Licona-Cassani C."/>
        </authorList>
    </citation>
    <scope>NUCLEOTIDE SEQUENCE</scope>
    <source>
        <strain evidence="1">M8</strain>
    </source>
</reference>
<name>A0AAE5AG10_MYCFO</name>
<gene>
    <name evidence="1" type="ORF">R4485_30040</name>
</gene>
<dbReference type="EMBL" id="JAWLVV010000039">
    <property type="protein sequence ID" value="MDV7294404.1"/>
    <property type="molecule type" value="Genomic_DNA"/>
</dbReference>
<dbReference type="GO" id="GO:0003677">
    <property type="term" value="F:DNA binding"/>
    <property type="evidence" value="ECO:0007669"/>
    <property type="project" value="UniProtKB-KW"/>
</dbReference>
<evidence type="ECO:0000313" key="1">
    <source>
        <dbReference type="EMBL" id="MDV7294404.1"/>
    </source>
</evidence>
<dbReference type="RefSeq" id="WP_317722644.1">
    <property type="nucleotide sequence ID" value="NZ_JAWLVK010000038.1"/>
</dbReference>
<organism evidence="1 2">
    <name type="scientific">Mycolicibacterium fortuitum</name>
    <name type="common">Mycobacterium fortuitum</name>
    <dbReference type="NCBI Taxonomy" id="1766"/>
    <lineage>
        <taxon>Bacteria</taxon>
        <taxon>Bacillati</taxon>
        <taxon>Actinomycetota</taxon>
        <taxon>Actinomycetes</taxon>
        <taxon>Mycobacteriales</taxon>
        <taxon>Mycobacteriaceae</taxon>
        <taxon>Mycolicibacterium</taxon>
    </lineage>
</organism>
<sequence length="77" mass="8657">MIRLLAVMLLAAAPSFDQRLFSRAGAGRYLDKSLREIDRLISTGVLLAKKDGRRTVIDKSELDRYADRLPVIEPRSA</sequence>